<dbReference type="OrthoDB" id="6399948at2"/>
<protein>
    <submittedName>
        <fullName evidence="1">SEC-C domain-containing protein</fullName>
    </submittedName>
</protein>
<comment type="caution">
    <text evidence="1">The sequence shown here is derived from an EMBL/GenBank/DDBJ whole genome shotgun (WGS) entry which is preliminary data.</text>
</comment>
<dbReference type="AlphaFoldDB" id="A0A3N9UKS3"/>
<gene>
    <name evidence="1" type="ORF">EBB45_04590</name>
</gene>
<reference evidence="1 2" key="1">
    <citation type="journal article" date="2013" name="J. Microbiol.">
        <title>Lysinibacillus chungkukjangi sp. nov., isolated from Chungkukjang, Korean fermented soybean food.</title>
        <authorList>
            <person name="Kim S.J."/>
            <person name="Jang Y.H."/>
            <person name="Hamada M."/>
            <person name="Ahn J.H."/>
            <person name="Weon H.Y."/>
            <person name="Suzuki K."/>
            <person name="Whang K.S."/>
            <person name="Kwon S.W."/>
        </authorList>
    </citation>
    <scope>NUCLEOTIDE SEQUENCE [LARGE SCALE GENOMIC DNA]</scope>
    <source>
        <strain evidence="1 2">MCCC 1A12701</strain>
    </source>
</reference>
<dbReference type="CDD" id="cd00043">
    <property type="entry name" value="CYCLIN_SF"/>
    <property type="match status" value="1"/>
</dbReference>
<accession>A0A3N9UKS3</accession>
<name>A0A3N9UKS3_9BACI</name>
<dbReference type="InterPro" id="IPR004027">
    <property type="entry name" value="SEC_C_motif"/>
</dbReference>
<dbReference type="Pfam" id="PF02810">
    <property type="entry name" value="SEC-C"/>
    <property type="match status" value="1"/>
</dbReference>
<sequence length="329" mass="38451">MIGRNEPCPCGSGKKYKKCCEGKQQISIEEVYFEEIESVLQTFYNGYPERKDVREFFELVQQWLPKLQNHLQRELVESVALDDFFFHQRKDIWTNYLKRTMKKMIRPATIDVLKSWDQPIMFIGQVEHIEETYFTAKHSITGEVIYIRRESKKAIPDGMQIFAFVLPDGSGKVGHYLAVSTLIFFPLQYKQAFDTFAKQYKDSSIESVEEFLQNHHLDFWVHLVESGYSGEEFTSFESQVLDEIKEFLQERNLPTERVIEIVQDYLVEKQPKARKASAIAAGAIRFGQERDLFEGITFTVKEIAENFSVSASSLNKYYQELLEFETVTV</sequence>
<dbReference type="SUPFAM" id="SSF103642">
    <property type="entry name" value="Sec-C motif"/>
    <property type="match status" value="1"/>
</dbReference>
<dbReference type="Proteomes" id="UP000274033">
    <property type="component" value="Unassembled WGS sequence"/>
</dbReference>
<evidence type="ECO:0000313" key="2">
    <source>
        <dbReference type="Proteomes" id="UP000274033"/>
    </source>
</evidence>
<keyword evidence="2" id="KW-1185">Reference proteome</keyword>
<dbReference type="RefSeq" id="WP_124763100.1">
    <property type="nucleotide sequence ID" value="NZ_JAFBDY010000002.1"/>
</dbReference>
<dbReference type="EMBL" id="RRCT01000002">
    <property type="protein sequence ID" value="RQW75898.1"/>
    <property type="molecule type" value="Genomic_DNA"/>
</dbReference>
<evidence type="ECO:0000313" key="1">
    <source>
        <dbReference type="EMBL" id="RQW75898.1"/>
    </source>
</evidence>
<dbReference type="Gene3D" id="3.10.450.50">
    <property type="match status" value="1"/>
</dbReference>
<proteinExistence type="predicted"/>
<organism evidence="1 2">
    <name type="scientific">Lysinibacillus composti</name>
    <dbReference type="NCBI Taxonomy" id="720633"/>
    <lineage>
        <taxon>Bacteria</taxon>
        <taxon>Bacillati</taxon>
        <taxon>Bacillota</taxon>
        <taxon>Bacilli</taxon>
        <taxon>Bacillales</taxon>
        <taxon>Bacillaceae</taxon>
        <taxon>Lysinibacillus</taxon>
    </lineage>
</organism>